<organism evidence="1 2">
    <name type="scientific">Brachionus plicatilis</name>
    <name type="common">Marine rotifer</name>
    <name type="synonym">Brachionus muelleri</name>
    <dbReference type="NCBI Taxonomy" id="10195"/>
    <lineage>
        <taxon>Eukaryota</taxon>
        <taxon>Metazoa</taxon>
        <taxon>Spiralia</taxon>
        <taxon>Gnathifera</taxon>
        <taxon>Rotifera</taxon>
        <taxon>Eurotatoria</taxon>
        <taxon>Monogononta</taxon>
        <taxon>Pseudotrocha</taxon>
        <taxon>Ploima</taxon>
        <taxon>Brachionidae</taxon>
        <taxon>Brachionus</taxon>
    </lineage>
</organism>
<proteinExistence type="predicted"/>
<protein>
    <submittedName>
        <fullName evidence="1">Uncharacterized protein</fullName>
    </submittedName>
</protein>
<keyword evidence="2" id="KW-1185">Reference proteome</keyword>
<comment type="caution">
    <text evidence="1">The sequence shown here is derived from an EMBL/GenBank/DDBJ whole genome shotgun (WGS) entry which is preliminary data.</text>
</comment>
<sequence>MLKLIINIFNKTKETKDYYQKYSHERHDYRNTQIFDKYIYENLDKSYLYSMLSEALLLMTKFFLCSLLTSFDAII</sequence>
<dbReference type="Proteomes" id="UP000276133">
    <property type="component" value="Unassembled WGS sequence"/>
</dbReference>
<evidence type="ECO:0000313" key="1">
    <source>
        <dbReference type="EMBL" id="RNA42150.1"/>
    </source>
</evidence>
<dbReference type="EMBL" id="REGN01000410">
    <property type="protein sequence ID" value="RNA42150.1"/>
    <property type="molecule type" value="Genomic_DNA"/>
</dbReference>
<accession>A0A3M7T2R7</accession>
<evidence type="ECO:0000313" key="2">
    <source>
        <dbReference type="Proteomes" id="UP000276133"/>
    </source>
</evidence>
<name>A0A3M7T2R7_BRAPC</name>
<reference evidence="1 2" key="1">
    <citation type="journal article" date="2018" name="Sci. Rep.">
        <title>Genomic signatures of local adaptation to the degree of environmental predictability in rotifers.</title>
        <authorList>
            <person name="Franch-Gras L."/>
            <person name="Hahn C."/>
            <person name="Garcia-Roger E.M."/>
            <person name="Carmona M.J."/>
            <person name="Serra M."/>
            <person name="Gomez A."/>
        </authorList>
    </citation>
    <scope>NUCLEOTIDE SEQUENCE [LARGE SCALE GENOMIC DNA]</scope>
    <source>
        <strain evidence="1">HYR1</strain>
    </source>
</reference>
<dbReference type="AlphaFoldDB" id="A0A3M7T2R7"/>
<gene>
    <name evidence="1" type="ORF">BpHYR1_032428</name>
</gene>